<dbReference type="AlphaFoldDB" id="A0A1E5SK39"/>
<name>A0A1E5SK39_9BACT</name>
<dbReference type="RefSeq" id="WP_069834949.1">
    <property type="nucleotide sequence ID" value="NZ_MDGQ01000005.1"/>
</dbReference>
<accession>A0A1E5SK39</accession>
<evidence type="ECO:0000313" key="2">
    <source>
        <dbReference type="Proteomes" id="UP000095552"/>
    </source>
</evidence>
<dbReference type="STRING" id="1563681.BFP71_07845"/>
<comment type="caution">
    <text evidence="1">The sequence shown here is derived from an EMBL/GenBank/DDBJ whole genome shotgun (WGS) entry which is preliminary data.</text>
</comment>
<gene>
    <name evidence="1" type="ORF">BFP71_07845</name>
</gene>
<organism evidence="1 2">
    <name type="scientific">Roseivirga misakiensis</name>
    <dbReference type="NCBI Taxonomy" id="1563681"/>
    <lineage>
        <taxon>Bacteria</taxon>
        <taxon>Pseudomonadati</taxon>
        <taxon>Bacteroidota</taxon>
        <taxon>Cytophagia</taxon>
        <taxon>Cytophagales</taxon>
        <taxon>Roseivirgaceae</taxon>
        <taxon>Roseivirga</taxon>
    </lineage>
</organism>
<dbReference type="OrthoDB" id="1491962at2"/>
<dbReference type="Proteomes" id="UP000095552">
    <property type="component" value="Unassembled WGS sequence"/>
</dbReference>
<evidence type="ECO:0000313" key="1">
    <source>
        <dbReference type="EMBL" id="OEJ99487.1"/>
    </source>
</evidence>
<keyword evidence="2" id="KW-1185">Reference proteome</keyword>
<dbReference type="EMBL" id="MDGQ01000005">
    <property type="protein sequence ID" value="OEJ99487.1"/>
    <property type="molecule type" value="Genomic_DNA"/>
</dbReference>
<reference evidence="1 2" key="1">
    <citation type="submission" date="2016-08" db="EMBL/GenBank/DDBJ databases">
        <title>Draft genome of Fabibacter sp. strain SK-8.</title>
        <authorList>
            <person name="Wong S.-K."/>
            <person name="Hamasaki K."/>
            <person name="Yoshizawa S."/>
        </authorList>
    </citation>
    <scope>NUCLEOTIDE SEQUENCE [LARGE SCALE GENOMIC DNA]</scope>
    <source>
        <strain evidence="1 2">SK-8</strain>
    </source>
</reference>
<sequence>MGFFDNVVGKLFGKQNGKSAFIHEVLSRSEREISAYEAWKNTPECSTIIADIERGYYLKKQGIASSMEVHLLESQYSNGFAITFNQEFTPENFQHVFDYFKEKGLDQGYKLAQADRRILDKDTYEETIEKWYLKPNGVDDSTGIADQKYGNILIEKVAIDRKENYMKLMANIYQDRQYTEAKPFTELIELLFKPEK</sequence>
<proteinExistence type="predicted"/>
<protein>
    <submittedName>
        <fullName evidence="1">Uncharacterized protein</fullName>
    </submittedName>
</protein>